<dbReference type="PANTHER" id="PTHR34070:SF1">
    <property type="entry name" value="DNA ALKYLATION REPAIR PROTEIN"/>
    <property type="match status" value="1"/>
</dbReference>
<evidence type="ECO:0000313" key="2">
    <source>
        <dbReference type="Proteomes" id="UP000015454"/>
    </source>
</evidence>
<dbReference type="CDD" id="cd06561">
    <property type="entry name" value="AlkD_like"/>
    <property type="match status" value="1"/>
</dbReference>
<gene>
    <name evidence="1" type="ORF">LEP1GSC050_2383</name>
</gene>
<proteinExistence type="predicted"/>
<dbReference type="Gene3D" id="1.25.10.90">
    <property type="match status" value="1"/>
</dbReference>
<name>T0F9F7_9LEPT</name>
<protein>
    <submittedName>
        <fullName evidence="1">DNA alkylation repair enzyme</fullName>
    </submittedName>
</protein>
<keyword evidence="2" id="KW-1185">Reference proteome</keyword>
<dbReference type="PANTHER" id="PTHR34070">
    <property type="entry name" value="ARMADILLO-TYPE FOLD"/>
    <property type="match status" value="1"/>
</dbReference>
<dbReference type="Pfam" id="PF08713">
    <property type="entry name" value="DNA_alkylation"/>
    <property type="match status" value="1"/>
</dbReference>
<accession>T0F9F7</accession>
<dbReference type="STRING" id="1049789.LEP1GSC050_2383"/>
<organism evidence="1 2">
    <name type="scientific">Leptospira broomii serovar Hurstbridge str. 5399</name>
    <dbReference type="NCBI Taxonomy" id="1049789"/>
    <lineage>
        <taxon>Bacteria</taxon>
        <taxon>Pseudomonadati</taxon>
        <taxon>Spirochaetota</taxon>
        <taxon>Spirochaetia</taxon>
        <taxon>Leptospirales</taxon>
        <taxon>Leptospiraceae</taxon>
        <taxon>Leptospira</taxon>
    </lineage>
</organism>
<dbReference type="Proteomes" id="UP000015454">
    <property type="component" value="Unassembled WGS sequence"/>
</dbReference>
<dbReference type="SUPFAM" id="SSF48371">
    <property type="entry name" value="ARM repeat"/>
    <property type="match status" value="1"/>
</dbReference>
<reference evidence="1" key="1">
    <citation type="submission" date="2013-05" db="EMBL/GenBank/DDBJ databases">
        <authorList>
            <person name="Harkins D.M."/>
            <person name="Durkin A.S."/>
            <person name="Brinkac L.M."/>
            <person name="Haft D.H."/>
            <person name="Selengut J.D."/>
            <person name="Sanka R."/>
            <person name="DePew J."/>
            <person name="Purushe J."/>
            <person name="Hartskeerl R.A."/>
            <person name="Ahmed A."/>
            <person name="van der Linden H."/>
            <person name="Goris M.G.A."/>
            <person name="Vinetz J.M."/>
            <person name="Sutton G.G."/>
            <person name="Nierman W.C."/>
            <person name="Fouts D.E."/>
        </authorList>
    </citation>
    <scope>NUCLEOTIDE SEQUENCE [LARGE SCALE GENOMIC DNA]</scope>
    <source>
        <strain evidence="1">5399</strain>
    </source>
</reference>
<dbReference type="EMBL" id="AHMO02000008">
    <property type="protein sequence ID" value="EQA44152.1"/>
    <property type="molecule type" value="Genomic_DNA"/>
</dbReference>
<dbReference type="AlphaFoldDB" id="T0F9F7"/>
<dbReference type="InterPro" id="IPR016024">
    <property type="entry name" value="ARM-type_fold"/>
</dbReference>
<sequence length="271" mass="31582">MQVEKGFSSGKRTCISISMSTKKKRVRDLDKIPTGADTKASEISQELQNLADPAKAKILAGFFKTGPGQYGEGDIFLGIQVPSLRKISKKYRGLPLKEMQVLVRSKLHEERLTGFFILCETFSKTEEIYRKQLHDFYLKNLRYVNNWDLVDLSSRIMIGEYLLDKDRSFLYELAKSKSLWERRISIISTYAFIRESDFSDTIRISRILRNDSEDLIHKAVGWMLREVGNRNLQTEIKFLDKNAGKMPRTMLRYAIEKFPEPLRKKYLEFGK</sequence>
<evidence type="ECO:0000313" key="1">
    <source>
        <dbReference type="EMBL" id="EQA44152.1"/>
    </source>
</evidence>
<comment type="caution">
    <text evidence="1">The sequence shown here is derived from an EMBL/GenBank/DDBJ whole genome shotgun (WGS) entry which is preliminary data.</text>
</comment>
<dbReference type="InterPro" id="IPR014825">
    <property type="entry name" value="DNA_alkylation"/>
</dbReference>